<keyword evidence="3" id="KW-0804">Transcription</keyword>
<dbReference type="SMART" id="SM00354">
    <property type="entry name" value="HTH_LACI"/>
    <property type="match status" value="1"/>
</dbReference>
<dbReference type="SUPFAM" id="SSF53822">
    <property type="entry name" value="Periplasmic binding protein-like I"/>
    <property type="match status" value="1"/>
</dbReference>
<dbReference type="EMBL" id="UOET01000159">
    <property type="protein sequence ID" value="VAW27796.1"/>
    <property type="molecule type" value="Genomic_DNA"/>
</dbReference>
<dbReference type="InterPro" id="IPR010982">
    <property type="entry name" value="Lambda_DNA-bd_dom_sf"/>
</dbReference>
<dbReference type="PROSITE" id="PS50932">
    <property type="entry name" value="HTH_LACI_2"/>
    <property type="match status" value="1"/>
</dbReference>
<evidence type="ECO:0000256" key="3">
    <source>
        <dbReference type="ARBA" id="ARBA00023163"/>
    </source>
</evidence>
<evidence type="ECO:0000259" key="4">
    <source>
        <dbReference type="PROSITE" id="PS50932"/>
    </source>
</evidence>
<dbReference type="Pfam" id="PF13377">
    <property type="entry name" value="Peripla_BP_3"/>
    <property type="match status" value="1"/>
</dbReference>
<accession>A0A3B0V7A1</accession>
<dbReference type="AlphaFoldDB" id="A0A3B0V7A1"/>
<dbReference type="Pfam" id="PF00356">
    <property type="entry name" value="LacI"/>
    <property type="match status" value="1"/>
</dbReference>
<proteinExistence type="predicted"/>
<dbReference type="PANTHER" id="PTHR30146">
    <property type="entry name" value="LACI-RELATED TRANSCRIPTIONAL REPRESSOR"/>
    <property type="match status" value="1"/>
</dbReference>
<dbReference type="CDD" id="cd06267">
    <property type="entry name" value="PBP1_LacI_sugar_binding-like"/>
    <property type="match status" value="1"/>
</dbReference>
<reference evidence="6" key="1">
    <citation type="submission" date="2018-06" db="EMBL/GenBank/DDBJ databases">
        <authorList>
            <person name="Zhirakovskaya E."/>
        </authorList>
    </citation>
    <scope>NUCLEOTIDE SEQUENCE</scope>
</reference>
<evidence type="ECO:0000256" key="1">
    <source>
        <dbReference type="ARBA" id="ARBA00023015"/>
    </source>
</evidence>
<dbReference type="PANTHER" id="PTHR30146:SF109">
    <property type="entry name" value="HTH-TYPE TRANSCRIPTIONAL REGULATOR GALS"/>
    <property type="match status" value="1"/>
</dbReference>
<keyword evidence="2" id="KW-0238">DNA-binding</keyword>
<evidence type="ECO:0000256" key="2">
    <source>
        <dbReference type="ARBA" id="ARBA00023125"/>
    </source>
</evidence>
<dbReference type="CDD" id="cd01392">
    <property type="entry name" value="HTH_LacI"/>
    <property type="match status" value="1"/>
</dbReference>
<dbReference type="InterPro" id="IPR046335">
    <property type="entry name" value="LacI/GalR-like_sensor"/>
</dbReference>
<evidence type="ECO:0000259" key="5">
    <source>
        <dbReference type="PROSITE" id="PS50943"/>
    </source>
</evidence>
<dbReference type="Gene3D" id="1.10.260.40">
    <property type="entry name" value="lambda repressor-like DNA-binding domains"/>
    <property type="match status" value="1"/>
</dbReference>
<feature type="domain" description="HTH cro/C1-type" evidence="5">
    <location>
        <begin position="3"/>
        <end position="53"/>
    </location>
</feature>
<dbReference type="Gene3D" id="3.40.50.2300">
    <property type="match status" value="2"/>
</dbReference>
<sequence>MHNKMTMKEMAKKLNISITTVSRALNNKSDVGSETRKAVMTLAQELDYTPNKMAASLRQRRSNVIGLVLPRVEHYFFATIMKGIVSSAQKDNFAVILSESSHIPQKESELIGRLIGMNVSGIILSPCRNEIDISYLKAMKKNNIPLILIDRTPKNYQGHFVKLNDFHGAEIAVKHLLQQGYKKVAHIRGHEYSSIAEDRYHGYCHALKLNNIEYDPALVKTCEFVNKEEGYYFTKELLLSDDKPDAIFTVTDEVAIGVYKALQELGLNIPVDIGVVGYSNSMLSNYICPRLSTIDQPGIRMGETAYEFLRCALDDEDKIKQKVFEAKLLIRESSVRKHL</sequence>
<dbReference type="GO" id="GO:0003700">
    <property type="term" value="F:DNA-binding transcription factor activity"/>
    <property type="evidence" value="ECO:0007669"/>
    <property type="project" value="TreeGrafter"/>
</dbReference>
<evidence type="ECO:0000313" key="6">
    <source>
        <dbReference type="EMBL" id="VAW27796.1"/>
    </source>
</evidence>
<dbReference type="SUPFAM" id="SSF47413">
    <property type="entry name" value="lambda repressor-like DNA-binding domains"/>
    <property type="match status" value="1"/>
</dbReference>
<dbReference type="InterPro" id="IPR001387">
    <property type="entry name" value="Cro/C1-type_HTH"/>
</dbReference>
<dbReference type="InterPro" id="IPR000843">
    <property type="entry name" value="HTH_LacI"/>
</dbReference>
<keyword evidence="1" id="KW-0805">Transcription regulation</keyword>
<feature type="domain" description="HTH lacI-type" evidence="4">
    <location>
        <begin position="5"/>
        <end position="59"/>
    </location>
</feature>
<organism evidence="6">
    <name type="scientific">hydrothermal vent metagenome</name>
    <dbReference type="NCBI Taxonomy" id="652676"/>
    <lineage>
        <taxon>unclassified sequences</taxon>
        <taxon>metagenomes</taxon>
        <taxon>ecological metagenomes</taxon>
    </lineage>
</organism>
<dbReference type="InterPro" id="IPR028082">
    <property type="entry name" value="Peripla_BP_I"/>
</dbReference>
<dbReference type="PROSITE" id="PS50943">
    <property type="entry name" value="HTH_CROC1"/>
    <property type="match status" value="1"/>
</dbReference>
<dbReference type="GO" id="GO:0000976">
    <property type="term" value="F:transcription cis-regulatory region binding"/>
    <property type="evidence" value="ECO:0007669"/>
    <property type="project" value="TreeGrafter"/>
</dbReference>
<gene>
    <name evidence="6" type="ORF">MNBD_BACTEROID07-1789</name>
</gene>
<name>A0A3B0V7A1_9ZZZZ</name>
<protein>
    <submittedName>
        <fullName evidence="6">Uncharacterized protein</fullName>
    </submittedName>
</protein>